<sequence>MDVFGCLLPRNLIYAIPYFKCQGSNIPEIGKEFLQEQLLLSEENHDLVKLARGEGRKSILDSIIDKPDIIFDWGEKSIHAFLENSKVRDFLEPNVVNKEMLLSFVNLYKEELAKHCNRYFKKRNPYVNSDEVIDKIRKAIKSIDSYNELIIIKDWLCYALHTAGNKDFRAISPWVSTSMGDKRYKTAYLYGSGNYSIFKPNNKNYSFNKRFVVLDYWVPVNEEGLTYRNADYVGNKLRNMGIPWHFNRHNEVMVKYGLLPHQLIGYYYFENDQLKYYFINHHYLDEWKENSNFKIGDNVYIDQTNVDFPSNNPYRVIYLKHGRSFSIFGRR</sequence>
<keyword evidence="2" id="KW-1185">Reference proteome</keyword>
<dbReference type="Proteomes" id="UP001565220">
    <property type="component" value="Unassembled WGS sequence"/>
</dbReference>
<dbReference type="RefSeq" id="WP_369868416.1">
    <property type="nucleotide sequence ID" value="NZ_JBGFFE010000002.1"/>
</dbReference>
<evidence type="ECO:0000313" key="2">
    <source>
        <dbReference type="Proteomes" id="UP001565220"/>
    </source>
</evidence>
<gene>
    <name evidence="1" type="ORF">AB8S09_02295</name>
</gene>
<evidence type="ECO:0000313" key="1">
    <source>
        <dbReference type="EMBL" id="MEY8762482.1"/>
    </source>
</evidence>
<accession>A0ABV4DUY6</accession>
<dbReference type="EMBL" id="JBGFFE010000002">
    <property type="protein sequence ID" value="MEY8762482.1"/>
    <property type="molecule type" value="Genomic_DNA"/>
</dbReference>
<evidence type="ECO:0008006" key="3">
    <source>
        <dbReference type="Google" id="ProtNLM"/>
    </source>
</evidence>
<name>A0ABV4DUY6_9CLOT</name>
<reference evidence="1 2" key="1">
    <citation type="submission" date="2024-08" db="EMBL/GenBank/DDBJ databases">
        <title>Clostridium lapicellarii sp. nov., and Clostridium renhuaiense sp. nov., two species isolated from the mud in a fermentation cellar used for producing sauce-flavour Chinese liquors.</title>
        <authorList>
            <person name="Yang F."/>
            <person name="Wang H."/>
            <person name="Chen L.Q."/>
            <person name="Zhou N."/>
            <person name="Lu J.J."/>
            <person name="Pu X.X."/>
            <person name="Wan B."/>
            <person name="Wang L."/>
            <person name="Liu S.J."/>
        </authorList>
    </citation>
    <scope>NUCLEOTIDE SEQUENCE [LARGE SCALE GENOMIC DNA]</scope>
    <source>
        <strain evidence="1 2">MT-113</strain>
    </source>
</reference>
<proteinExistence type="predicted"/>
<organism evidence="1 2">
    <name type="scientific">Clostridium lapidicellarium</name>
    <dbReference type="NCBI Taxonomy" id="3240931"/>
    <lineage>
        <taxon>Bacteria</taxon>
        <taxon>Bacillati</taxon>
        <taxon>Bacillota</taxon>
        <taxon>Clostridia</taxon>
        <taxon>Eubacteriales</taxon>
        <taxon>Clostridiaceae</taxon>
        <taxon>Clostridium</taxon>
    </lineage>
</organism>
<protein>
    <recommendedName>
        <fullName evidence="3">DUF4238 domain-containing protein</fullName>
    </recommendedName>
</protein>
<comment type="caution">
    <text evidence="1">The sequence shown here is derived from an EMBL/GenBank/DDBJ whole genome shotgun (WGS) entry which is preliminary data.</text>
</comment>